<evidence type="ECO:0000256" key="1">
    <source>
        <dbReference type="SAM" id="MobiDB-lite"/>
    </source>
</evidence>
<proteinExistence type="predicted"/>
<dbReference type="STRING" id="1219058.AOA14_01560"/>
<name>A0A142VU16_9SPHN</name>
<dbReference type="EMBL" id="CP013342">
    <property type="protein sequence ID" value="AMU93286.1"/>
    <property type="molecule type" value="Genomic_DNA"/>
</dbReference>
<gene>
    <name evidence="4" type="ORF">AOA14_01560</name>
</gene>
<dbReference type="InterPro" id="IPR005183">
    <property type="entry name" value="DUF305_CopM-like"/>
</dbReference>
<dbReference type="Pfam" id="PF03713">
    <property type="entry name" value="DUF305"/>
    <property type="match status" value="1"/>
</dbReference>
<feature type="region of interest" description="Disordered" evidence="1">
    <location>
        <begin position="174"/>
        <end position="196"/>
    </location>
</feature>
<feature type="domain" description="DUF305" evidence="3">
    <location>
        <begin position="104"/>
        <end position="161"/>
    </location>
</feature>
<organism evidence="4 5">
    <name type="scientific">Sphingopyxis terrae subsp. terrae NBRC 15098</name>
    <dbReference type="NCBI Taxonomy" id="1219058"/>
    <lineage>
        <taxon>Bacteria</taxon>
        <taxon>Pseudomonadati</taxon>
        <taxon>Pseudomonadota</taxon>
        <taxon>Alphaproteobacteria</taxon>
        <taxon>Sphingomonadales</taxon>
        <taxon>Sphingomonadaceae</taxon>
        <taxon>Sphingopyxis</taxon>
    </lineage>
</organism>
<reference evidence="5" key="1">
    <citation type="submission" date="2015-11" db="EMBL/GenBank/DDBJ databases">
        <title>Complete genome sequence of a polyethylene glycol-degrading strain Sphingopyxis terrae strain 203-1 (NBRC 15098).</title>
        <authorList>
            <person name="Yoshiyuki O."/>
            <person name="Shouta N."/>
            <person name="Nagata Y."/>
            <person name="Numata M."/>
            <person name="Tsuchikane K."/>
            <person name="Hosoyama A."/>
            <person name="Yamazoe A."/>
            <person name="Tsuda M."/>
            <person name="Fujita N."/>
            <person name="Kawai F."/>
        </authorList>
    </citation>
    <scope>NUCLEOTIDE SEQUENCE [LARGE SCALE GENOMIC DNA]</scope>
    <source>
        <strain evidence="5">203-1</strain>
    </source>
</reference>
<feature type="transmembrane region" description="Helical" evidence="2">
    <location>
        <begin position="15"/>
        <end position="35"/>
    </location>
</feature>
<dbReference type="RefSeq" id="WP_062900492.1">
    <property type="nucleotide sequence ID" value="NZ_CP013342.1"/>
</dbReference>
<dbReference type="KEGG" id="ster:AOA14_01560"/>
<dbReference type="InterPro" id="IPR012347">
    <property type="entry name" value="Ferritin-like"/>
</dbReference>
<protein>
    <recommendedName>
        <fullName evidence="3">DUF305 domain-containing protein</fullName>
    </recommendedName>
</protein>
<reference evidence="4 5" key="2">
    <citation type="journal article" date="2016" name="Genome Announc.">
        <title>Complete Genome Sequence of Sphingopyxis terrae Strain 203-1 (NBRC 111660), a Polyethylene Glycol Degrader.</title>
        <authorList>
            <person name="Ohtsubo Y."/>
            <person name="Nonoyama S."/>
            <person name="Nagata Y."/>
            <person name="Numata M."/>
            <person name="Tsuchikane K."/>
            <person name="Hosoyama A."/>
            <person name="Yamazoe A."/>
            <person name="Tsuda M."/>
            <person name="Fujita N."/>
            <person name="Kawai F."/>
        </authorList>
    </citation>
    <scope>NUCLEOTIDE SEQUENCE [LARGE SCALE GENOMIC DNA]</scope>
    <source>
        <strain evidence="4 5">203-1</strain>
    </source>
</reference>
<accession>A0A142VU16</accession>
<feature type="transmembrane region" description="Helical" evidence="2">
    <location>
        <begin position="50"/>
        <end position="67"/>
    </location>
</feature>
<dbReference type="Proteomes" id="UP000076234">
    <property type="component" value="Chromosome"/>
</dbReference>
<sequence>MNHSQHEAGSNNGNYLRFMAMVGTSTAVMFGLMYLNSYALDHVLWSETRFWMTLVMGAAMALIMLGFMRAMYRNSQKNMIIIGAAAAVFAGSLFLVRSQITVGDTDYMSAMVPHHSIAILTSERARIHDARVRALANGIIRTQRKEISEMRWLIADIEAHGIAATPEEARARPVPDFEGHLNAGDWDPSQSKMVDR</sequence>
<dbReference type="AlphaFoldDB" id="A0A142VU16"/>
<keyword evidence="2" id="KW-1133">Transmembrane helix</keyword>
<dbReference type="Gene3D" id="1.20.1260.10">
    <property type="match status" value="1"/>
</dbReference>
<evidence type="ECO:0000256" key="2">
    <source>
        <dbReference type="SAM" id="Phobius"/>
    </source>
</evidence>
<evidence type="ECO:0000313" key="4">
    <source>
        <dbReference type="EMBL" id="AMU93286.1"/>
    </source>
</evidence>
<keyword evidence="2" id="KW-0812">Transmembrane</keyword>
<feature type="transmembrane region" description="Helical" evidence="2">
    <location>
        <begin position="79"/>
        <end position="96"/>
    </location>
</feature>
<evidence type="ECO:0000259" key="3">
    <source>
        <dbReference type="Pfam" id="PF03713"/>
    </source>
</evidence>
<evidence type="ECO:0000313" key="5">
    <source>
        <dbReference type="Proteomes" id="UP000076234"/>
    </source>
</evidence>
<keyword evidence="2" id="KW-0472">Membrane</keyword>